<reference evidence="1 2" key="1">
    <citation type="submission" date="2023-07" db="EMBL/GenBank/DDBJ databases">
        <title>Sorghum-associated microbial communities from plants grown in Nebraska, USA.</title>
        <authorList>
            <person name="Schachtman D."/>
        </authorList>
    </citation>
    <scope>NUCLEOTIDE SEQUENCE [LARGE SCALE GENOMIC DNA]</scope>
    <source>
        <strain evidence="1 2">4272</strain>
    </source>
</reference>
<organism evidence="1 2">
    <name type="scientific">Nocardia kruczakiae</name>
    <dbReference type="NCBI Taxonomy" id="261477"/>
    <lineage>
        <taxon>Bacteria</taxon>
        <taxon>Bacillati</taxon>
        <taxon>Actinomycetota</taxon>
        <taxon>Actinomycetes</taxon>
        <taxon>Mycobacteriales</taxon>
        <taxon>Nocardiaceae</taxon>
        <taxon>Nocardia</taxon>
    </lineage>
</organism>
<comment type="caution">
    <text evidence="1">The sequence shown here is derived from an EMBL/GenBank/DDBJ whole genome shotgun (WGS) entry which is preliminary data.</text>
</comment>
<accession>A0ABU1XA06</accession>
<proteinExistence type="predicted"/>
<evidence type="ECO:0000313" key="2">
    <source>
        <dbReference type="Proteomes" id="UP001251217"/>
    </source>
</evidence>
<dbReference type="Proteomes" id="UP001251217">
    <property type="component" value="Unassembled WGS sequence"/>
</dbReference>
<evidence type="ECO:0000313" key="1">
    <source>
        <dbReference type="EMBL" id="MDR7167369.1"/>
    </source>
</evidence>
<dbReference type="EMBL" id="JAVDWW010000001">
    <property type="protein sequence ID" value="MDR7167369.1"/>
    <property type="molecule type" value="Genomic_DNA"/>
</dbReference>
<protein>
    <submittedName>
        <fullName evidence="1">Uncharacterized protein</fullName>
    </submittedName>
</protein>
<keyword evidence="2" id="KW-1185">Reference proteome</keyword>
<gene>
    <name evidence="1" type="ORF">J2W56_001087</name>
</gene>
<name>A0ABU1XA06_9NOCA</name>
<sequence length="57" mass="6235">MRGPLGNCLRELSHISMMRRCSGSSIAFVAESIFDATTKVITSSRLPDVLVRPRVTA</sequence>